<keyword evidence="2" id="KW-1185">Reference proteome</keyword>
<evidence type="ECO:0000313" key="1">
    <source>
        <dbReference type="EMBL" id="QPB07955.1"/>
    </source>
</evidence>
<dbReference type="EMBL" id="MW117965">
    <property type="protein sequence ID" value="QPB07955.1"/>
    <property type="molecule type" value="Genomic_DNA"/>
</dbReference>
<dbReference type="KEGG" id="vg:77946651"/>
<reference evidence="1" key="1">
    <citation type="submission" date="2020-10" db="EMBL/GenBank/DDBJ databases">
        <title>The Isolation and Genome Sequence of a Novel Cyanophage S-H38 from the Yellow Sea, China.</title>
        <authorList>
            <person name="Jiang T."/>
        </authorList>
    </citation>
    <scope>NUCLEOTIDE SEQUENCE</scope>
</reference>
<evidence type="ECO:0000313" key="2">
    <source>
        <dbReference type="Proteomes" id="UP000663144"/>
    </source>
</evidence>
<dbReference type="RefSeq" id="YP_010670446.1">
    <property type="nucleotide sequence ID" value="NC_070964.1"/>
</dbReference>
<organism evidence="1 2">
    <name type="scientific">Synechococcus phage S-H38</name>
    <dbReference type="NCBI Taxonomy" id="2783673"/>
    <lineage>
        <taxon>Viruses</taxon>
        <taxon>Duplodnaviria</taxon>
        <taxon>Heunggongvirae</taxon>
        <taxon>Uroviricota</taxon>
        <taxon>Caudoviricetes</taxon>
        <taxon>Pantevenvirales</taxon>
        <taxon>Kyanoviridae</taxon>
        <taxon>Yellowseavirus</taxon>
        <taxon>Yellowseavirus thirtyeight</taxon>
    </lineage>
</organism>
<proteinExistence type="predicted"/>
<protein>
    <submittedName>
        <fullName evidence="1">Uncharacterized protein</fullName>
    </submittedName>
</protein>
<sequence length="89" mass="10444">MKKLTEEELAAKFKVNEESEPDYKAYLEGRPKTFGIRYMSTEGEQRLKEVWAPNEVEARKVFLRMGPEFKGDLDVLSGEEVQEIRDSWE</sequence>
<name>A0A873WIX3_9CAUD</name>
<dbReference type="GeneID" id="77946651"/>
<dbReference type="Proteomes" id="UP000663144">
    <property type="component" value="Segment"/>
</dbReference>
<accession>A0A873WIX3</accession>